<evidence type="ECO:0000313" key="3">
    <source>
        <dbReference type="Proteomes" id="UP001059480"/>
    </source>
</evidence>
<dbReference type="InterPro" id="IPR024079">
    <property type="entry name" value="MetalloPept_cat_dom_sf"/>
</dbReference>
<gene>
    <name evidence="2" type="ORF">NPA36_03395</name>
</gene>
<keyword evidence="1" id="KW-0472">Membrane</keyword>
<proteinExistence type="predicted"/>
<evidence type="ECO:0000256" key="1">
    <source>
        <dbReference type="SAM" id="Phobius"/>
    </source>
</evidence>
<reference evidence="2" key="3">
    <citation type="journal article" date="2023" name="Microbiol. Resour. Announc.">
        <title>Draft Genome Sequence of Granulicatella sp. Strain S8, Isolated from a Marine Fish, Seriola quinqueradiata.</title>
        <authorList>
            <person name="Lee M."/>
            <person name="Farooq A."/>
            <person name="Jeong J.B."/>
            <person name="Jung M.Y."/>
        </authorList>
    </citation>
    <scope>NUCLEOTIDE SEQUENCE</scope>
    <source>
        <strain evidence="2">S8</strain>
    </source>
</reference>
<feature type="transmembrane region" description="Helical" evidence="1">
    <location>
        <begin position="15"/>
        <end position="37"/>
    </location>
</feature>
<dbReference type="Gene3D" id="3.40.390.10">
    <property type="entry name" value="Collagenase (Catalytic Domain)"/>
    <property type="match status" value="1"/>
</dbReference>
<keyword evidence="1" id="KW-0812">Transmembrane</keyword>
<comment type="caution">
    <text evidence="2">The sequence shown here is derived from an EMBL/GenBank/DDBJ whole genome shotgun (WGS) entry which is preliminary data.</text>
</comment>
<sequence>MQKNGWKKGSLMKSLLSALVWIVSIGLGIAVLVNYFVGQPTKEEVSYDVSASIGYQDSNQELLNRAYELILDRIILVSNTSSENRSIYTENIKQLLKAVVFENQDNEALTVAINDYLVEMNTLEMHDEILSSEYDLSNWVYYHSGVVNMSAQIKDGKGAWIDFRKTRYVSDEEVYRLYSVLELLPEALLKPLLRVDVVEESLMLDGSDKDDISFKVAGRAVNPMMAITQGYVDNKYVIYHELGHVIDTAFHQDTKSIYDTKRLSDGEDWRAIAKEEWGDGDHFSSDSESFASGFAIYLLKEIEGSTASMYGYPESQDSYKEKTFDYFKTLFSKEGITF</sequence>
<reference evidence="2" key="1">
    <citation type="submission" date="2022-07" db="EMBL/GenBank/DDBJ databases">
        <authorList>
            <person name="Jung M.-Y."/>
            <person name="Lee M."/>
        </authorList>
    </citation>
    <scope>NUCLEOTIDE SEQUENCE</scope>
    <source>
        <strain evidence="2">S8</strain>
    </source>
</reference>
<dbReference type="RefSeq" id="WP_256944697.1">
    <property type="nucleotide sequence ID" value="NZ_JANHNZ010000002.1"/>
</dbReference>
<protein>
    <submittedName>
        <fullName evidence="2">Uncharacterized protein</fullName>
    </submittedName>
</protein>
<keyword evidence="3" id="KW-1185">Reference proteome</keyword>
<dbReference type="Proteomes" id="UP001059480">
    <property type="component" value="Unassembled WGS sequence"/>
</dbReference>
<reference evidence="2" key="2">
    <citation type="journal article" date="2023" name="Curr. Microbiol.">
        <title>Granulicatella seriolae sp. nov., a Novel Facultative Anaerobe Isolated from Yellowtail Marine Fish.</title>
        <authorList>
            <person name="Lee M."/>
            <person name="Choi Y.J."/>
            <person name="Farooq A."/>
            <person name="Jeong J.B."/>
            <person name="Jung M.Y."/>
        </authorList>
    </citation>
    <scope>NUCLEOTIDE SEQUENCE</scope>
    <source>
        <strain evidence="2">S8</strain>
    </source>
</reference>
<dbReference type="EMBL" id="JANHNZ010000002">
    <property type="protein sequence ID" value="MCQ9209586.1"/>
    <property type="molecule type" value="Genomic_DNA"/>
</dbReference>
<evidence type="ECO:0000313" key="2">
    <source>
        <dbReference type="EMBL" id="MCQ9209586.1"/>
    </source>
</evidence>
<accession>A0ABT1WM86</accession>
<name>A0ABT1WM86_9LACT</name>
<keyword evidence="1" id="KW-1133">Transmembrane helix</keyword>
<organism evidence="2 3">
    <name type="scientific">Granulicatella seriolae</name>
    <dbReference type="NCBI Taxonomy" id="2967226"/>
    <lineage>
        <taxon>Bacteria</taxon>
        <taxon>Bacillati</taxon>
        <taxon>Bacillota</taxon>
        <taxon>Bacilli</taxon>
        <taxon>Lactobacillales</taxon>
        <taxon>Carnobacteriaceae</taxon>
        <taxon>Granulicatella</taxon>
    </lineage>
</organism>